<feature type="region of interest" description="Disordered" evidence="1">
    <location>
        <begin position="73"/>
        <end position="101"/>
    </location>
</feature>
<keyword evidence="3" id="KW-0808">Transferase</keyword>
<reference evidence="3 4" key="1">
    <citation type="journal article" date="2023" name="Elife">
        <title>Identification of key yeast species and microbe-microbe interactions impacting larval growth of Drosophila in the wild.</title>
        <authorList>
            <person name="Mure A."/>
            <person name="Sugiura Y."/>
            <person name="Maeda R."/>
            <person name="Honda K."/>
            <person name="Sakurai N."/>
            <person name="Takahashi Y."/>
            <person name="Watada M."/>
            <person name="Katoh T."/>
            <person name="Gotoh A."/>
            <person name="Gotoh Y."/>
            <person name="Taniguchi I."/>
            <person name="Nakamura K."/>
            <person name="Hayashi T."/>
            <person name="Katayama T."/>
            <person name="Uemura T."/>
            <person name="Hattori Y."/>
        </authorList>
    </citation>
    <scope>NUCLEOTIDE SEQUENCE [LARGE SCALE GENOMIC DNA]</scope>
    <source>
        <strain evidence="3 4">SB-73</strain>
    </source>
</reference>
<sequence>MVVEGRLSGAGISIPSEGSFLSCFQKRNTIIKYHDILSVERDVPGCTQVRYLCRSSKPYRVRRRTLRIRTSSDMDLEELADPTSESLLPSQEMPRNSTQSTNDEVDIVNRYIEQRAFAHHDLTKRNHTALVIINPHSGKNKAERLYNELAAPVFAACGFKTAVMVTKYAGEAKKVAHELDAKNFCCIICVSGDGLIHEVLNGLTSRSDSSDALNRLPLAQLPGGSGNALSLSLNHGETEWGALALGIAKGSGDLIDLMAITQKDTIYYSFLSQTFGIVAGCDVGTEHLRWMGPMRFRYGIVTRCLSKHKYPCKIEYVPGSAATDDEQADIVNPNLKPLKTINDEFDPNAVVEVHKNLSMFYVGKTKWMAGDALVFPLAKPLDGCMDMMVWDTDIGSINALRMLIKFETGAHVNHVPFYKKVSSYRLTPLNDEPHLSIDGEAYPPEPFQVDVIPRGARFITPNY</sequence>
<dbReference type="GO" id="GO:0005737">
    <property type="term" value="C:cytoplasm"/>
    <property type="evidence" value="ECO:0007669"/>
    <property type="project" value="TreeGrafter"/>
</dbReference>
<dbReference type="InterPro" id="IPR001206">
    <property type="entry name" value="Diacylglycerol_kinase_cat_dom"/>
</dbReference>
<feature type="domain" description="DAGKc" evidence="2">
    <location>
        <begin position="124"/>
        <end position="264"/>
    </location>
</feature>
<dbReference type="InterPro" id="IPR016064">
    <property type="entry name" value="NAD/diacylglycerol_kinase_sf"/>
</dbReference>
<dbReference type="AlphaFoldDB" id="A0AAV5RCX7"/>
<dbReference type="PANTHER" id="PTHR12358">
    <property type="entry name" value="SPHINGOSINE KINASE"/>
    <property type="match status" value="1"/>
</dbReference>
<dbReference type="Gene3D" id="2.60.200.40">
    <property type="match status" value="1"/>
</dbReference>
<dbReference type="Proteomes" id="UP001362899">
    <property type="component" value="Unassembled WGS sequence"/>
</dbReference>
<dbReference type="EMBL" id="BTGC01000001">
    <property type="protein sequence ID" value="GMM49052.1"/>
    <property type="molecule type" value="Genomic_DNA"/>
</dbReference>
<evidence type="ECO:0000259" key="2">
    <source>
        <dbReference type="PROSITE" id="PS50146"/>
    </source>
</evidence>
<protein>
    <submittedName>
        <fullName evidence="3">Sphinganine kinase</fullName>
    </submittedName>
</protein>
<gene>
    <name evidence="3" type="ORF">DASB73_000100</name>
</gene>
<feature type="compositionally biased region" description="Polar residues" evidence="1">
    <location>
        <begin position="83"/>
        <end position="101"/>
    </location>
</feature>
<dbReference type="InterPro" id="IPR050187">
    <property type="entry name" value="Lipid_Phosphate_FormReg"/>
</dbReference>
<evidence type="ECO:0000313" key="3">
    <source>
        <dbReference type="EMBL" id="GMM49052.1"/>
    </source>
</evidence>
<evidence type="ECO:0000313" key="4">
    <source>
        <dbReference type="Proteomes" id="UP001362899"/>
    </source>
</evidence>
<dbReference type="GO" id="GO:0001727">
    <property type="term" value="F:lipid kinase activity"/>
    <property type="evidence" value="ECO:0007669"/>
    <property type="project" value="TreeGrafter"/>
</dbReference>
<dbReference type="PROSITE" id="PS50146">
    <property type="entry name" value="DAGK"/>
    <property type="match status" value="1"/>
</dbReference>
<dbReference type="Gene3D" id="3.40.50.10330">
    <property type="entry name" value="Probable inorganic polyphosphate/atp-NAD kinase, domain 1"/>
    <property type="match status" value="1"/>
</dbReference>
<dbReference type="SMART" id="SM00046">
    <property type="entry name" value="DAGKc"/>
    <property type="match status" value="1"/>
</dbReference>
<dbReference type="GO" id="GO:0016020">
    <property type="term" value="C:membrane"/>
    <property type="evidence" value="ECO:0007669"/>
    <property type="project" value="TreeGrafter"/>
</dbReference>
<name>A0AAV5RCX7_STABA</name>
<keyword evidence="4" id="KW-1185">Reference proteome</keyword>
<dbReference type="GO" id="GO:0046512">
    <property type="term" value="P:sphingosine biosynthetic process"/>
    <property type="evidence" value="ECO:0007669"/>
    <property type="project" value="TreeGrafter"/>
</dbReference>
<dbReference type="SUPFAM" id="SSF111331">
    <property type="entry name" value="NAD kinase/diacylglycerol kinase-like"/>
    <property type="match status" value="1"/>
</dbReference>
<keyword evidence="3" id="KW-0418">Kinase</keyword>
<dbReference type="InterPro" id="IPR017438">
    <property type="entry name" value="ATP-NAD_kinase_N"/>
</dbReference>
<accession>A0AAV5RCX7</accession>
<evidence type="ECO:0000256" key="1">
    <source>
        <dbReference type="SAM" id="MobiDB-lite"/>
    </source>
</evidence>
<dbReference type="Pfam" id="PF00781">
    <property type="entry name" value="DAGK_cat"/>
    <property type="match status" value="1"/>
</dbReference>
<organism evidence="3 4">
    <name type="scientific">Starmerella bacillaris</name>
    <name type="common">Yeast</name>
    <name type="synonym">Candida zemplinina</name>
    <dbReference type="NCBI Taxonomy" id="1247836"/>
    <lineage>
        <taxon>Eukaryota</taxon>
        <taxon>Fungi</taxon>
        <taxon>Dikarya</taxon>
        <taxon>Ascomycota</taxon>
        <taxon>Saccharomycotina</taxon>
        <taxon>Dipodascomycetes</taxon>
        <taxon>Dipodascales</taxon>
        <taxon>Trichomonascaceae</taxon>
        <taxon>Starmerella</taxon>
    </lineage>
</organism>
<dbReference type="GO" id="GO:0016773">
    <property type="term" value="F:phosphotransferase activity, alcohol group as acceptor"/>
    <property type="evidence" value="ECO:0007669"/>
    <property type="project" value="UniProtKB-ARBA"/>
</dbReference>
<comment type="caution">
    <text evidence="3">The sequence shown here is derived from an EMBL/GenBank/DDBJ whole genome shotgun (WGS) entry which is preliminary data.</text>
</comment>
<proteinExistence type="predicted"/>
<dbReference type="PANTHER" id="PTHR12358:SF31">
    <property type="entry name" value="ACYLGLYCEROL KINASE, MITOCHONDRIAL"/>
    <property type="match status" value="1"/>
</dbReference>